<evidence type="ECO:0000313" key="2">
    <source>
        <dbReference type="EMBL" id="QNM13810.1"/>
    </source>
</evidence>
<keyword evidence="1" id="KW-0472">Membrane</keyword>
<dbReference type="AlphaFoldDB" id="A0A7G9GSM8"/>
<evidence type="ECO:0000313" key="3">
    <source>
        <dbReference type="Proteomes" id="UP000515856"/>
    </source>
</evidence>
<proteinExistence type="predicted"/>
<dbReference type="Proteomes" id="UP000515856">
    <property type="component" value="Chromosome"/>
</dbReference>
<feature type="transmembrane region" description="Helical" evidence="1">
    <location>
        <begin position="92"/>
        <end position="111"/>
    </location>
</feature>
<protein>
    <submittedName>
        <fullName evidence="2">Uncharacterized protein</fullName>
    </submittedName>
</protein>
<gene>
    <name evidence="2" type="ORF">H9Q80_07690</name>
</gene>
<feature type="transmembrane region" description="Helical" evidence="1">
    <location>
        <begin position="117"/>
        <end position="136"/>
    </location>
</feature>
<feature type="transmembrane region" description="Helical" evidence="1">
    <location>
        <begin position="59"/>
        <end position="80"/>
    </location>
</feature>
<dbReference type="KEGG" id="ehn:H9Q80_07690"/>
<dbReference type="RefSeq" id="WP_117451278.1">
    <property type="nucleotide sequence ID" value="NZ_CP060636.1"/>
</dbReference>
<feature type="transmembrane region" description="Helical" evidence="1">
    <location>
        <begin position="12"/>
        <end position="28"/>
    </location>
</feature>
<accession>A0A7G9GSM8</accession>
<keyword evidence="1" id="KW-1133">Transmembrane helix</keyword>
<evidence type="ECO:0000256" key="1">
    <source>
        <dbReference type="SAM" id="Phobius"/>
    </source>
</evidence>
<keyword evidence="1" id="KW-0812">Transmembrane</keyword>
<dbReference type="EMBL" id="CP060636">
    <property type="protein sequence ID" value="QNM13810.1"/>
    <property type="molecule type" value="Genomic_DNA"/>
</dbReference>
<sequence length="151" mass="17848">MKEINKPTKRFCIAWIFCTLTYLCMALFRSELYTSMIQNDRIEEQIIQRIDLLDKTIVMLRYGIIFLITGMILYLLLHLLHATLQKDCRFILVVYALCFTISYVCVFLFHIPKTTAFAPFAFLPEFLMLVIFLAFVNKIKKRYLSIHISNS</sequence>
<organism evidence="2 3">
    <name type="scientific">[Eubacterium] hominis</name>
    <dbReference type="NCBI Taxonomy" id="2764325"/>
    <lineage>
        <taxon>Bacteria</taxon>
        <taxon>Bacillati</taxon>
        <taxon>Bacillota</taxon>
        <taxon>Erysipelotrichia</taxon>
        <taxon>Erysipelotrichales</taxon>
        <taxon>Erysipelotrichaceae</taxon>
        <taxon>Amedibacillus</taxon>
    </lineage>
</organism>
<reference evidence="2 3" key="1">
    <citation type="submission" date="2020-08" db="EMBL/GenBank/DDBJ databases">
        <authorList>
            <person name="Liu C."/>
            <person name="Sun Q."/>
        </authorList>
    </citation>
    <scope>NUCLEOTIDE SEQUENCE [LARGE SCALE GENOMIC DNA]</scope>
    <source>
        <strain evidence="2 3">NSJ-61</strain>
    </source>
</reference>
<keyword evidence="3" id="KW-1185">Reference proteome</keyword>
<name>A0A7G9GSM8_9FIRM</name>